<dbReference type="Pfam" id="PF01255">
    <property type="entry name" value="Prenyltransf"/>
    <property type="match status" value="1"/>
</dbReference>
<feature type="binding site" evidence="6">
    <location>
        <position position="92"/>
    </location>
    <ligand>
        <name>substrate</name>
    </ligand>
</feature>
<feature type="binding site" evidence="6">
    <location>
        <position position="274"/>
    </location>
    <ligand>
        <name>Mg(2+)</name>
        <dbReference type="ChEBI" id="CHEBI:18420"/>
    </ligand>
</feature>
<dbReference type="Proteomes" id="UP000467249">
    <property type="component" value="Chromosome"/>
</dbReference>
<proteinExistence type="inferred from homology"/>
<keyword evidence="9" id="KW-1185">Reference proteome</keyword>
<feature type="active site" evidence="6">
    <location>
        <position position="87"/>
    </location>
</feature>
<comment type="cofactor">
    <cofactor evidence="6">
        <name>Mg(2+)</name>
        <dbReference type="ChEBI" id="CHEBI:18420"/>
    </cofactor>
    <text evidence="6">Binds 2 magnesium ions per subunit.</text>
</comment>
<dbReference type="GO" id="GO:0030145">
    <property type="term" value="F:manganese ion binding"/>
    <property type="evidence" value="ECO:0007669"/>
    <property type="project" value="TreeGrafter"/>
</dbReference>
<keyword evidence="5 6" id="KW-0460">Magnesium</keyword>
<evidence type="ECO:0000256" key="4">
    <source>
        <dbReference type="ARBA" id="ARBA00022723"/>
    </source>
</evidence>
<dbReference type="NCBIfam" id="NF011402">
    <property type="entry name" value="PRK14827.1"/>
    <property type="match status" value="1"/>
</dbReference>
<organism evidence="8 9">
    <name type="scientific">Mycolicibacterium anyangense</name>
    <dbReference type="NCBI Taxonomy" id="1431246"/>
    <lineage>
        <taxon>Bacteria</taxon>
        <taxon>Bacillati</taxon>
        <taxon>Actinomycetota</taxon>
        <taxon>Actinomycetes</taxon>
        <taxon>Mycobacteriales</taxon>
        <taxon>Mycobacteriaceae</taxon>
        <taxon>Mycolicibacterium</taxon>
    </lineage>
</organism>
<dbReference type="NCBIfam" id="NF011404">
    <property type="entry name" value="PRK14829.1"/>
    <property type="match status" value="1"/>
</dbReference>
<evidence type="ECO:0000256" key="3">
    <source>
        <dbReference type="ARBA" id="ARBA00022679"/>
    </source>
</evidence>
<dbReference type="GO" id="GO:0005886">
    <property type="term" value="C:plasma membrane"/>
    <property type="evidence" value="ECO:0007669"/>
    <property type="project" value="TreeGrafter"/>
</dbReference>
<dbReference type="GO" id="GO:0008834">
    <property type="term" value="F:ditrans,polycis-undecaprenyl-diphosphate synthase [(2E,6E)-farnesyl-diphosphate specific] activity"/>
    <property type="evidence" value="ECO:0007669"/>
    <property type="project" value="UniProtKB-ARBA"/>
</dbReference>
<dbReference type="CDD" id="cd00475">
    <property type="entry name" value="Cis_IPPS"/>
    <property type="match status" value="1"/>
</dbReference>
<name>A0A6N4W9D1_9MYCO</name>
<comment type="function">
    <text evidence="6">Catalyzes the condensation of isopentenyl diphosphate (IPP) with allylic pyrophosphates generating different type of terpenoids.</text>
</comment>
<accession>A0A6N4W9D1</accession>
<evidence type="ECO:0000256" key="5">
    <source>
        <dbReference type="ARBA" id="ARBA00022842"/>
    </source>
</evidence>
<reference evidence="8 9" key="1">
    <citation type="journal article" date="2019" name="Emerg. Microbes Infect.">
        <title>Comprehensive subspecies identification of 175 nontuberculous mycobacteria species based on 7547 genomic profiles.</title>
        <authorList>
            <person name="Matsumoto Y."/>
            <person name="Kinjo T."/>
            <person name="Motooka D."/>
            <person name="Nabeya D."/>
            <person name="Jung N."/>
            <person name="Uechi K."/>
            <person name="Horii T."/>
            <person name="Iida T."/>
            <person name="Fujita J."/>
            <person name="Nakamura S."/>
        </authorList>
    </citation>
    <scope>NUCLEOTIDE SEQUENCE [LARGE SCALE GENOMIC DNA]</scope>
    <source>
        <strain evidence="8 9">JCM 30275</strain>
    </source>
</reference>
<comment type="subunit">
    <text evidence="2 6">Homodimer.</text>
</comment>
<evidence type="ECO:0000313" key="8">
    <source>
        <dbReference type="EMBL" id="BBZ76644.1"/>
    </source>
</evidence>
<dbReference type="KEGG" id="many:MANY_19810"/>
<dbReference type="FunFam" id="3.40.1180.10:FF:000004">
    <property type="entry name" value="Isoprenyl transferase"/>
    <property type="match status" value="1"/>
</dbReference>
<dbReference type="PANTHER" id="PTHR10291">
    <property type="entry name" value="DEHYDRODOLICHYL DIPHOSPHATE SYNTHASE FAMILY MEMBER"/>
    <property type="match status" value="1"/>
</dbReference>
<dbReference type="PANTHER" id="PTHR10291:SF0">
    <property type="entry name" value="DEHYDRODOLICHYL DIPHOSPHATE SYNTHASE 2"/>
    <property type="match status" value="1"/>
</dbReference>
<dbReference type="GO" id="GO:0000287">
    <property type="term" value="F:magnesium ion binding"/>
    <property type="evidence" value="ECO:0007669"/>
    <property type="project" value="UniProtKB-UniRule"/>
</dbReference>
<feature type="binding site" evidence="6">
    <location>
        <position position="87"/>
    </location>
    <ligand>
        <name>Mg(2+)</name>
        <dbReference type="ChEBI" id="CHEBI:18420"/>
    </ligand>
</feature>
<gene>
    <name evidence="8" type="primary">uppS_1</name>
    <name evidence="8" type="ORF">MANY_19810</name>
</gene>
<comment type="similarity">
    <text evidence="1 6">Belongs to the UPP synthase family.</text>
</comment>
<protein>
    <recommendedName>
        <fullName evidence="6">Isoprenyl transferase</fullName>
        <ecNumber evidence="6">2.5.1.-</ecNumber>
    </recommendedName>
</protein>
<dbReference type="InterPro" id="IPR018520">
    <property type="entry name" value="UPP_synth-like_CS"/>
</dbReference>
<feature type="binding site" evidence="6">
    <location>
        <begin position="88"/>
        <end position="91"/>
    </location>
    <ligand>
        <name>substrate</name>
    </ligand>
</feature>
<dbReference type="AlphaFoldDB" id="A0A6N4W9D1"/>
<dbReference type="GO" id="GO:0033850">
    <property type="term" value="F:Z-farnesyl diphosphate synthase activity"/>
    <property type="evidence" value="ECO:0007669"/>
    <property type="project" value="TreeGrafter"/>
</dbReference>
<dbReference type="EMBL" id="AP022620">
    <property type="protein sequence ID" value="BBZ76644.1"/>
    <property type="molecule type" value="Genomic_DNA"/>
</dbReference>
<feature type="binding site" evidence="6">
    <location>
        <position position="104"/>
    </location>
    <ligand>
        <name>substrate</name>
    </ligand>
</feature>
<feature type="region of interest" description="Disordered" evidence="7">
    <location>
        <begin position="1"/>
        <end position="74"/>
    </location>
</feature>
<dbReference type="NCBIfam" id="TIGR00055">
    <property type="entry name" value="uppS"/>
    <property type="match status" value="1"/>
</dbReference>
<feature type="binding site" evidence="6">
    <location>
        <position position="136"/>
    </location>
    <ligand>
        <name>substrate</name>
    </ligand>
</feature>
<feature type="active site" description="Proton acceptor" evidence="6">
    <location>
        <position position="135"/>
    </location>
</feature>
<keyword evidence="4 6" id="KW-0479">Metal-binding</keyword>
<dbReference type="SUPFAM" id="SSF64005">
    <property type="entry name" value="Undecaprenyl diphosphate synthase"/>
    <property type="match status" value="1"/>
</dbReference>
<feature type="binding site" evidence="6">
    <location>
        <position position="138"/>
    </location>
    <ligand>
        <name>substrate</name>
    </ligand>
</feature>
<evidence type="ECO:0000256" key="2">
    <source>
        <dbReference type="ARBA" id="ARBA00011738"/>
    </source>
</evidence>
<dbReference type="InterPro" id="IPR036424">
    <property type="entry name" value="UPP_synth-like_sf"/>
</dbReference>
<dbReference type="Gene3D" id="3.40.1180.10">
    <property type="entry name" value="Decaprenyl diphosphate synthase-like"/>
    <property type="match status" value="1"/>
</dbReference>
<feature type="binding site" evidence="6">
    <location>
        <begin position="132"/>
        <end position="134"/>
    </location>
    <ligand>
        <name>substrate</name>
    </ligand>
</feature>
<dbReference type="InterPro" id="IPR001441">
    <property type="entry name" value="UPP_synth-like"/>
</dbReference>
<dbReference type="GO" id="GO:0005829">
    <property type="term" value="C:cytosol"/>
    <property type="evidence" value="ECO:0007669"/>
    <property type="project" value="TreeGrafter"/>
</dbReference>
<feature type="compositionally biased region" description="Pro residues" evidence="7">
    <location>
        <begin position="49"/>
        <end position="64"/>
    </location>
</feature>
<evidence type="ECO:0000313" key="9">
    <source>
        <dbReference type="Proteomes" id="UP000467249"/>
    </source>
</evidence>
<feature type="binding site" evidence="6">
    <location>
        <position position="255"/>
    </location>
    <ligand>
        <name>substrate</name>
    </ligand>
</feature>
<sequence length="307" mass="35243">MCPMAMNRVTSSWRGAERRRKDKFPQLPAAPDDYPVFPDTSNWPVVFPDLPPSPDGGPRRPPQHPSKAVPPAIPADQMPKHVAVVMDGNGRWATQRGLSRTEGHKMGEAVLIDITCGAIEIGIRHLSVYAFSTENWRRSAEEVRFLMGFNREVVRRRRENLDIMGVQMRWVGSRARMWRSVIKEFDIAENMTTQNDVITVNYCVNYGGRAEIAEAARQIAREAAAGRIDPERVNEATISEHLHRPDIPDVDLFIRTSGEQRSSNFMLWQAAYAEYVFQDKLWPDYDRRDLWAACEEYAERNRRFGRA</sequence>
<feature type="binding site" evidence="6">
    <location>
        <position position="100"/>
    </location>
    <ligand>
        <name>substrate</name>
    </ligand>
</feature>
<evidence type="ECO:0000256" key="6">
    <source>
        <dbReference type="HAMAP-Rule" id="MF_01139"/>
    </source>
</evidence>
<dbReference type="HAMAP" id="MF_01139">
    <property type="entry name" value="ISPT"/>
    <property type="match status" value="1"/>
</dbReference>
<dbReference type="GO" id="GO:0016094">
    <property type="term" value="P:polyprenol biosynthetic process"/>
    <property type="evidence" value="ECO:0007669"/>
    <property type="project" value="TreeGrafter"/>
</dbReference>
<dbReference type="EC" id="2.5.1.-" evidence="6"/>
<dbReference type="PROSITE" id="PS01066">
    <property type="entry name" value="UPP_SYNTHASE"/>
    <property type="match status" value="1"/>
</dbReference>
<evidence type="ECO:0000256" key="7">
    <source>
        <dbReference type="SAM" id="MobiDB-lite"/>
    </source>
</evidence>
<feature type="binding site" evidence="6">
    <location>
        <begin position="261"/>
        <end position="263"/>
    </location>
    <ligand>
        <name>substrate</name>
    </ligand>
</feature>
<evidence type="ECO:0000256" key="1">
    <source>
        <dbReference type="ARBA" id="ARBA00005432"/>
    </source>
</evidence>
<keyword evidence="3 6" id="KW-0808">Transferase</keyword>